<dbReference type="HOGENOM" id="CLU_048884_0_0_4"/>
<dbReference type="AlphaFoldDB" id="A4JVG5"/>
<evidence type="ECO:0000313" key="2">
    <source>
        <dbReference type="Proteomes" id="UP000002287"/>
    </source>
</evidence>
<dbReference type="KEGG" id="bvi:Bcep1808_7391"/>
<gene>
    <name evidence="1" type="ordered locus">Bcep1808_7391</name>
</gene>
<organism evidence="1 2">
    <name type="scientific">Burkholderia vietnamiensis (strain G4 / LMG 22486)</name>
    <name type="common">Burkholderia cepacia (strain R1808)</name>
    <dbReference type="NCBI Taxonomy" id="269482"/>
    <lineage>
        <taxon>Bacteria</taxon>
        <taxon>Pseudomonadati</taxon>
        <taxon>Pseudomonadota</taxon>
        <taxon>Betaproteobacteria</taxon>
        <taxon>Burkholderiales</taxon>
        <taxon>Burkholderiaceae</taxon>
        <taxon>Burkholderia</taxon>
        <taxon>Burkholderia cepacia complex</taxon>
    </lineage>
</organism>
<proteinExistence type="predicted"/>
<sequence>MSDLINKLLPSGFAELRNKLSMRGRQARVMHEEERLDLEIEILEYHGRKFVTGLHWAPLTSPLKYKKEAKQMAAQWHWDVVAYRREAGGVQAGFVSTSSGAYKRMYSVASTLAGELSKQYGNRWIGLFAVSEEKYLFVAVWDGLVVAGTDRIVSRSEARGAFNEIINRHTQGEDRFEDDKQFAPVELELTHTELSLTEILSVKKLSREYQLRAITFSLSAAETRKMILLAVIGCVAWAGYSKWSDDQHEKIAARQAAEKAANDARLAQANRNARNKLLEQALAHPWAFAPSARDYAAACESMTDALPLSIAGWLFASAHCEGPKVTITYQRKTGTTQGTFGQSVGQVLMAYGAQRAKPVLSFAESGSEATITIPIDAPAAGDDALLPAFEATSELLGTLEPANSNDLQIISGMNVTEVPVEIKLPPSAQGASDVAVPSPTWRHYGFKFDSVIKPEAIMASMKLSNGLRFNGIETKFNAESGTLTWSISGDLYVQR</sequence>
<dbReference type="Proteomes" id="UP000002287">
    <property type="component" value="Plasmid pBVIE03"/>
</dbReference>
<geneLocation type="plasmid" evidence="1 2">
    <name>pBVIE03</name>
</geneLocation>
<protein>
    <recommendedName>
        <fullName evidence="3">Pilin accessory protein (PilO)</fullName>
    </recommendedName>
</protein>
<accession>A4JVG5</accession>
<name>A4JVG5_BURVG</name>
<evidence type="ECO:0008006" key="3">
    <source>
        <dbReference type="Google" id="ProtNLM"/>
    </source>
</evidence>
<evidence type="ECO:0000313" key="1">
    <source>
        <dbReference type="EMBL" id="ABO60268.1"/>
    </source>
</evidence>
<keyword evidence="1" id="KW-0614">Plasmid</keyword>
<dbReference type="Pfam" id="PF06864">
    <property type="entry name" value="PAP_PilO"/>
    <property type="match status" value="1"/>
</dbReference>
<dbReference type="InterPro" id="IPR009663">
    <property type="entry name" value="PAP_PilO"/>
</dbReference>
<reference evidence="1 2" key="1">
    <citation type="submission" date="2007-03" db="EMBL/GenBank/DDBJ databases">
        <title>Complete sequence of plasmid pBVIE03 of Burkholderia vietnamiensis G4.</title>
        <authorList>
            <consortium name="US DOE Joint Genome Institute"/>
            <person name="Copeland A."/>
            <person name="Lucas S."/>
            <person name="Lapidus A."/>
            <person name="Barry K."/>
            <person name="Detter J.C."/>
            <person name="Glavina del Rio T."/>
            <person name="Hammon N."/>
            <person name="Israni S."/>
            <person name="Dalin E."/>
            <person name="Tice H."/>
            <person name="Pitluck S."/>
            <person name="Chain P."/>
            <person name="Malfatti S."/>
            <person name="Shin M."/>
            <person name="Vergez L."/>
            <person name="Schmutz J."/>
            <person name="Larimer F."/>
            <person name="Land M."/>
            <person name="Hauser L."/>
            <person name="Kyrpides N."/>
            <person name="Tiedje J."/>
            <person name="Richardson P."/>
        </authorList>
    </citation>
    <scope>NUCLEOTIDE SEQUENCE [LARGE SCALE GENOMIC DNA]</scope>
    <source>
        <strain evidence="2">G4 / LMG 22486</strain>
        <plasmid evidence="1 2">pBVIE03</plasmid>
    </source>
</reference>
<dbReference type="EMBL" id="CP000619">
    <property type="protein sequence ID" value="ABO60268.1"/>
    <property type="molecule type" value="Genomic_DNA"/>
</dbReference>